<reference evidence="1 2" key="1">
    <citation type="submission" date="2024-11" db="EMBL/GenBank/DDBJ databases">
        <authorList>
            <person name="Heng Y.C."/>
            <person name="Lim A.C.H."/>
            <person name="Lee J.K.Y."/>
            <person name="Kittelmann S."/>
        </authorList>
    </citation>
    <scope>NUCLEOTIDE SEQUENCE [LARGE SCALE GENOMIC DNA]</scope>
    <source>
        <strain evidence="1 2">WILCCON 0269</strain>
    </source>
</reference>
<protein>
    <submittedName>
        <fullName evidence="1">Uncharacterized protein</fullName>
    </submittedName>
</protein>
<name>A0ABW8SVK1_9CLOT</name>
<dbReference type="EMBL" id="JBJHZX010000104">
    <property type="protein sequence ID" value="MFL0198831.1"/>
    <property type="molecule type" value="Genomic_DNA"/>
</dbReference>
<dbReference type="RefSeq" id="WP_406794944.1">
    <property type="nucleotide sequence ID" value="NZ_JBJHZX010000104.1"/>
</dbReference>
<sequence>MGTRCKKCIFKDLDGGKYPCNDCSEIIDIRGVKCNGSYFEPMDEYTKSIGSKERLKRKLNEIVASINKEITYYEYKILQEGNVMLTAFLNNDNEDVTVYQIVDTGENLVQNVVLLERELLYKIKSSLAGT</sequence>
<proteinExistence type="predicted"/>
<dbReference type="Proteomes" id="UP001623660">
    <property type="component" value="Unassembled WGS sequence"/>
</dbReference>
<keyword evidence="2" id="KW-1185">Reference proteome</keyword>
<organism evidence="1 2">
    <name type="scientific">Candidatus Clostridium eludens</name>
    <dbReference type="NCBI Taxonomy" id="3381663"/>
    <lineage>
        <taxon>Bacteria</taxon>
        <taxon>Bacillati</taxon>
        <taxon>Bacillota</taxon>
        <taxon>Clostridia</taxon>
        <taxon>Eubacteriales</taxon>
        <taxon>Clostridiaceae</taxon>
        <taxon>Clostridium</taxon>
    </lineage>
</organism>
<evidence type="ECO:0000313" key="1">
    <source>
        <dbReference type="EMBL" id="MFL0198831.1"/>
    </source>
</evidence>
<accession>A0ABW8SVK1</accession>
<evidence type="ECO:0000313" key="2">
    <source>
        <dbReference type="Proteomes" id="UP001623660"/>
    </source>
</evidence>
<gene>
    <name evidence="1" type="ORF">ACJDU8_25255</name>
</gene>
<comment type="caution">
    <text evidence="1">The sequence shown here is derived from an EMBL/GenBank/DDBJ whole genome shotgun (WGS) entry which is preliminary data.</text>
</comment>